<reference evidence="2 3" key="1">
    <citation type="submission" date="2016-10" db="EMBL/GenBank/DDBJ databases">
        <authorList>
            <person name="de Groot N.N."/>
        </authorList>
    </citation>
    <scope>NUCLEOTIDE SEQUENCE [LARGE SCALE GENOMIC DNA]</scope>
    <source>
        <strain evidence="2 3">WG7</strain>
    </source>
</reference>
<dbReference type="RefSeq" id="WP_089717448.1">
    <property type="nucleotide sequence ID" value="NZ_FNEH01000027.1"/>
</dbReference>
<dbReference type="AlphaFoldDB" id="A0A1G8QVP1"/>
<dbReference type="EMBL" id="FNEH01000027">
    <property type="protein sequence ID" value="SDJ08794.1"/>
    <property type="molecule type" value="Genomic_DNA"/>
</dbReference>
<proteinExistence type="predicted"/>
<name>A0A1G8QVP1_9FIRM</name>
<keyword evidence="1" id="KW-1133">Transmembrane helix</keyword>
<gene>
    <name evidence="2" type="ORF">SAMN04515654_1277</name>
</gene>
<feature type="transmembrane region" description="Helical" evidence="1">
    <location>
        <begin position="21"/>
        <end position="46"/>
    </location>
</feature>
<dbReference type="Proteomes" id="UP000198945">
    <property type="component" value="Unassembled WGS sequence"/>
</dbReference>
<evidence type="ECO:0000313" key="3">
    <source>
        <dbReference type="Proteomes" id="UP000198945"/>
    </source>
</evidence>
<protein>
    <submittedName>
        <fullName evidence="2">Uncharacterized protein</fullName>
    </submittedName>
</protein>
<keyword evidence="1" id="KW-0472">Membrane</keyword>
<evidence type="ECO:0000313" key="2">
    <source>
        <dbReference type="EMBL" id="SDJ08794.1"/>
    </source>
</evidence>
<accession>A0A1G8QVP1</accession>
<evidence type="ECO:0000256" key="1">
    <source>
        <dbReference type="SAM" id="Phobius"/>
    </source>
</evidence>
<feature type="transmembrane region" description="Helical" evidence="1">
    <location>
        <begin position="52"/>
        <end position="76"/>
    </location>
</feature>
<keyword evidence="1" id="KW-0812">Transmembrane</keyword>
<sequence>MEKIKRKLKNIFYNSCFLFRPLTTVLFVFLLFLLSSILLIILILKINENRQLYQIFLAILTGTTASFLIAIIMELFNNYHYNRKRQRELRQYFSFVAGYEVHQHSFLKTKEKYDKDFSQENIRKQAVFSKLDEIIPKLREALSHRDYLYQKELENIDDILYEYKDILRLIYVSLIPLYLDLVSLMLNEDNQEIDDSEFNLFQNNKKLFNFLKKEAEYYAENNDEVNLDEREQDHLRSAVKKAIFYHSYLFNNYFEILNKNYSSEINIEDKESLGDKDRIFLFFNMIGDCCKEIDEKMVELQKRVAKEPHFWTLADYKMDSPE</sequence>
<organism evidence="2 3">
    <name type="scientific">Halanaerobium congolense</name>
    <dbReference type="NCBI Taxonomy" id="54121"/>
    <lineage>
        <taxon>Bacteria</taxon>
        <taxon>Bacillati</taxon>
        <taxon>Bacillota</taxon>
        <taxon>Clostridia</taxon>
        <taxon>Halanaerobiales</taxon>
        <taxon>Halanaerobiaceae</taxon>
        <taxon>Halanaerobium</taxon>
    </lineage>
</organism>